<dbReference type="AlphaFoldDB" id="A0A059EXH3"/>
<name>A0A059EXH3_9MICR</name>
<dbReference type="Proteomes" id="UP000030655">
    <property type="component" value="Unassembled WGS sequence"/>
</dbReference>
<keyword evidence="2" id="KW-1185">Reference proteome</keyword>
<evidence type="ECO:0000313" key="1">
    <source>
        <dbReference type="EMBL" id="KCZ79600.1"/>
    </source>
</evidence>
<dbReference type="EMBL" id="KK365250">
    <property type="protein sequence ID" value="KCZ79600.1"/>
    <property type="molecule type" value="Genomic_DNA"/>
</dbReference>
<reference evidence="2" key="1">
    <citation type="submission" date="2013-02" db="EMBL/GenBank/DDBJ databases">
        <authorList>
            <consortium name="The Broad Institute Genome Sequencing Platform"/>
            <person name="Cuomo C."/>
            <person name="Becnel J."/>
            <person name="Sanscrainte N."/>
            <person name="Walker B."/>
            <person name="Young S.K."/>
            <person name="Zeng Q."/>
            <person name="Gargeya S."/>
            <person name="Fitzgerald M."/>
            <person name="Haas B."/>
            <person name="Abouelleil A."/>
            <person name="Alvarado L."/>
            <person name="Arachchi H.M."/>
            <person name="Berlin A.M."/>
            <person name="Chapman S.B."/>
            <person name="Dewar J."/>
            <person name="Goldberg J."/>
            <person name="Griggs A."/>
            <person name="Gujja S."/>
            <person name="Hansen M."/>
            <person name="Howarth C."/>
            <person name="Imamovic A."/>
            <person name="Larimer J."/>
            <person name="McCowan C."/>
            <person name="Murphy C."/>
            <person name="Neiman D."/>
            <person name="Pearson M."/>
            <person name="Priest M."/>
            <person name="Roberts A."/>
            <person name="Saif S."/>
            <person name="Shea T."/>
            <person name="Sisk P."/>
            <person name="Sykes S."/>
            <person name="Wortman J."/>
            <person name="Nusbaum C."/>
            <person name="Birren B."/>
        </authorList>
    </citation>
    <scope>NUCLEOTIDE SEQUENCE [LARGE SCALE GENOMIC DNA]</scope>
    <source>
        <strain evidence="2">PRA339</strain>
    </source>
</reference>
<dbReference type="OrthoDB" id="2197325at2759"/>
<accession>A0A059EXH3</accession>
<sequence>MIFFYLCFLRPNNIESTSWARFLLISSDELENQAKDEIYTKNLFVILKYVLINSSEKIYKYIEEISEYESTPINYINEATNTKVRLTVLVDLIKIRFLFEKNDRITHEKFKENLILFYNADNYIFNAYLEGETKCFLEIVLFKRDWMKELIDYCNVMINNNPKLETKEFIRSIKLYKEYL</sequence>
<gene>
    <name evidence="1" type="ORF">H312_03007</name>
</gene>
<dbReference type="VEuPathDB" id="MicrosporidiaDB:H312_03007"/>
<evidence type="ECO:0000313" key="2">
    <source>
        <dbReference type="Proteomes" id="UP000030655"/>
    </source>
</evidence>
<protein>
    <submittedName>
        <fullName evidence="1">Uncharacterized protein</fullName>
    </submittedName>
</protein>
<organism evidence="1 2">
    <name type="scientific">Anncaliia algerae PRA339</name>
    <dbReference type="NCBI Taxonomy" id="1288291"/>
    <lineage>
        <taxon>Eukaryota</taxon>
        <taxon>Fungi</taxon>
        <taxon>Fungi incertae sedis</taxon>
        <taxon>Microsporidia</taxon>
        <taxon>Tubulinosematoidea</taxon>
        <taxon>Tubulinosematidae</taxon>
        <taxon>Anncaliia</taxon>
    </lineage>
</organism>
<reference evidence="1 2" key="2">
    <citation type="submission" date="2014-03" db="EMBL/GenBank/DDBJ databases">
        <title>The Genome Sequence of Anncaliia algerae insect isolate PRA339.</title>
        <authorList>
            <consortium name="The Broad Institute Genome Sequencing Platform"/>
            <consortium name="The Broad Institute Genome Sequencing Center for Infectious Disease"/>
            <person name="Cuomo C."/>
            <person name="Becnel J."/>
            <person name="Sanscrainte N."/>
            <person name="Walker B."/>
            <person name="Young S.K."/>
            <person name="Zeng Q."/>
            <person name="Gargeya S."/>
            <person name="Fitzgerald M."/>
            <person name="Haas B."/>
            <person name="Abouelleil A."/>
            <person name="Alvarado L."/>
            <person name="Arachchi H.M."/>
            <person name="Berlin A.M."/>
            <person name="Chapman S.B."/>
            <person name="Dewar J."/>
            <person name="Goldberg J."/>
            <person name="Griggs A."/>
            <person name="Gujja S."/>
            <person name="Hansen M."/>
            <person name="Howarth C."/>
            <person name="Imamovic A."/>
            <person name="Larimer J."/>
            <person name="McCowan C."/>
            <person name="Murphy C."/>
            <person name="Neiman D."/>
            <person name="Pearson M."/>
            <person name="Priest M."/>
            <person name="Roberts A."/>
            <person name="Saif S."/>
            <person name="Shea T."/>
            <person name="Sisk P."/>
            <person name="Sykes S."/>
            <person name="Wortman J."/>
            <person name="Nusbaum C."/>
            <person name="Birren B."/>
        </authorList>
    </citation>
    <scope>NUCLEOTIDE SEQUENCE [LARGE SCALE GENOMIC DNA]</scope>
    <source>
        <strain evidence="1 2">PRA339</strain>
    </source>
</reference>
<proteinExistence type="predicted"/>
<dbReference type="HOGENOM" id="CLU_128287_0_0_1"/>